<accession>A0A0F9F114</accession>
<name>A0A0F9F114_9ZZZZ</name>
<feature type="non-terminal residue" evidence="1">
    <location>
        <position position="1"/>
    </location>
</feature>
<organism evidence="1">
    <name type="scientific">marine sediment metagenome</name>
    <dbReference type="NCBI Taxonomy" id="412755"/>
    <lineage>
        <taxon>unclassified sequences</taxon>
        <taxon>metagenomes</taxon>
        <taxon>ecological metagenomes</taxon>
    </lineage>
</organism>
<comment type="caution">
    <text evidence="1">The sequence shown here is derived from an EMBL/GenBank/DDBJ whole genome shotgun (WGS) entry which is preliminary data.</text>
</comment>
<reference evidence="1" key="1">
    <citation type="journal article" date="2015" name="Nature">
        <title>Complex archaea that bridge the gap between prokaryotes and eukaryotes.</title>
        <authorList>
            <person name="Spang A."/>
            <person name="Saw J.H."/>
            <person name="Jorgensen S.L."/>
            <person name="Zaremba-Niedzwiedzka K."/>
            <person name="Martijn J."/>
            <person name="Lind A.E."/>
            <person name="van Eijk R."/>
            <person name="Schleper C."/>
            <person name="Guy L."/>
            <person name="Ettema T.J."/>
        </authorList>
    </citation>
    <scope>NUCLEOTIDE SEQUENCE</scope>
</reference>
<evidence type="ECO:0000313" key="1">
    <source>
        <dbReference type="EMBL" id="KKL80093.1"/>
    </source>
</evidence>
<proteinExistence type="predicted"/>
<protein>
    <submittedName>
        <fullName evidence="1">Uncharacterized protein</fullName>
    </submittedName>
</protein>
<sequence>EEGKTNIYVDGNLFRQCRFLMLNIPSDEVEEYYEIESIDEAVEKLGWTEEGQLVGLKSMKYEISPDTKFMAHCSNLQVWAERNYDTCLLHSNLAFPLLRKLTQVGDIKAKRVLKEEIIKRMKSQNPNVIKYLILEDYLKEFNIEEKKLLIEDSDINLLENLLQIGLDYETLIQILQKLENDTQITFRNKIKTIFEEKKYLCIEELVLSNYFAYMNEKSINFILNNQKINYFQILREILKQKPDLFNDIIDHISTLDNDEKIVNALRAKIKHSFLTKNNDAIIFILKFSLIETLYHYFEEKQVKINYYNQVSKGILDSVERELKDLSLYLPKGEARMANIGDRLYFIKNLKEDYL</sequence>
<dbReference type="AlphaFoldDB" id="A0A0F9F114"/>
<dbReference type="EMBL" id="LAZR01022960">
    <property type="protein sequence ID" value="KKL80093.1"/>
    <property type="molecule type" value="Genomic_DNA"/>
</dbReference>
<gene>
    <name evidence="1" type="ORF">LCGC14_2008250</name>
</gene>